<keyword evidence="3" id="KW-1185">Reference proteome</keyword>
<evidence type="ECO:0008006" key="4">
    <source>
        <dbReference type="Google" id="ProtNLM"/>
    </source>
</evidence>
<protein>
    <recommendedName>
        <fullName evidence="4">Transmembrane protein</fullName>
    </recommendedName>
</protein>
<dbReference type="Proteomes" id="UP000823941">
    <property type="component" value="Chromosome 26"/>
</dbReference>
<gene>
    <name evidence="2" type="ORF">JYU34_019197</name>
</gene>
<keyword evidence="1" id="KW-0812">Transmembrane</keyword>
<dbReference type="EMBL" id="JAHIBW010000026">
    <property type="protein sequence ID" value="KAG7297255.1"/>
    <property type="molecule type" value="Genomic_DNA"/>
</dbReference>
<name>A0ABQ7PXR7_PLUXY</name>
<proteinExistence type="predicted"/>
<evidence type="ECO:0000313" key="3">
    <source>
        <dbReference type="Proteomes" id="UP000823941"/>
    </source>
</evidence>
<keyword evidence="1" id="KW-1133">Transmembrane helix</keyword>
<feature type="transmembrane region" description="Helical" evidence="1">
    <location>
        <begin position="122"/>
        <end position="147"/>
    </location>
</feature>
<comment type="caution">
    <text evidence="2">The sequence shown here is derived from an EMBL/GenBank/DDBJ whole genome shotgun (WGS) entry which is preliminary data.</text>
</comment>
<feature type="transmembrane region" description="Helical" evidence="1">
    <location>
        <begin position="28"/>
        <end position="50"/>
    </location>
</feature>
<evidence type="ECO:0000313" key="2">
    <source>
        <dbReference type="EMBL" id="KAG7297255.1"/>
    </source>
</evidence>
<sequence>MGVEEKTEKTVELDDVLRKFALSQKYHVIFGILLFIAFATNSLAGSQFVFAAEYVQYKCDNSLNECGVSSPINVTFENQFDQQCYARVPLDEAATCLEVNQSKLVPCNDWVYENPDSFVGELAYWTGLPAVLFGSASALAAFVTIFVPDTADDSLPDTVHQAEFVGTNEGKNKTAI</sequence>
<reference evidence="2 3" key="1">
    <citation type="submission" date="2021-06" db="EMBL/GenBank/DDBJ databases">
        <title>A haploid diamondback moth (Plutella xylostella L.) genome assembly resolves 31 chromosomes and identifies a diamide resistance mutation.</title>
        <authorList>
            <person name="Ward C.M."/>
            <person name="Perry K.D."/>
            <person name="Baker G."/>
            <person name="Powis K."/>
            <person name="Heckel D.G."/>
            <person name="Baxter S.W."/>
        </authorList>
    </citation>
    <scope>NUCLEOTIDE SEQUENCE [LARGE SCALE GENOMIC DNA]</scope>
    <source>
        <strain evidence="2 3">LV</strain>
        <tissue evidence="2">Single pupa</tissue>
    </source>
</reference>
<keyword evidence="1" id="KW-0472">Membrane</keyword>
<accession>A0ABQ7PXR7</accession>
<organism evidence="2 3">
    <name type="scientific">Plutella xylostella</name>
    <name type="common">Diamondback moth</name>
    <name type="synonym">Plutella maculipennis</name>
    <dbReference type="NCBI Taxonomy" id="51655"/>
    <lineage>
        <taxon>Eukaryota</taxon>
        <taxon>Metazoa</taxon>
        <taxon>Ecdysozoa</taxon>
        <taxon>Arthropoda</taxon>
        <taxon>Hexapoda</taxon>
        <taxon>Insecta</taxon>
        <taxon>Pterygota</taxon>
        <taxon>Neoptera</taxon>
        <taxon>Endopterygota</taxon>
        <taxon>Lepidoptera</taxon>
        <taxon>Glossata</taxon>
        <taxon>Ditrysia</taxon>
        <taxon>Yponomeutoidea</taxon>
        <taxon>Plutellidae</taxon>
        <taxon>Plutella</taxon>
    </lineage>
</organism>
<evidence type="ECO:0000256" key="1">
    <source>
        <dbReference type="SAM" id="Phobius"/>
    </source>
</evidence>